<evidence type="ECO:0000256" key="2">
    <source>
        <dbReference type="ARBA" id="ARBA00007656"/>
    </source>
</evidence>
<comment type="similarity">
    <text evidence="2">Belongs to the PpiC/parvulin rotamase family.</text>
</comment>
<dbReference type="GO" id="GO:0016853">
    <property type="term" value="F:isomerase activity"/>
    <property type="evidence" value="ECO:0007669"/>
    <property type="project" value="UniProtKB-KW"/>
</dbReference>
<keyword evidence="12" id="KW-1185">Reference proteome</keyword>
<evidence type="ECO:0000313" key="11">
    <source>
        <dbReference type="EMBL" id="GBQ05387.1"/>
    </source>
</evidence>
<name>A0ABQ0NXK4_9PROT</name>
<dbReference type="InterPro" id="IPR000297">
    <property type="entry name" value="PPIase_PpiC"/>
</dbReference>
<evidence type="ECO:0000256" key="4">
    <source>
        <dbReference type="ARBA" id="ARBA00018370"/>
    </source>
</evidence>
<gene>
    <name evidence="11" type="ORF">AA15669_0440</name>
</gene>
<dbReference type="Gene3D" id="1.10.4030.10">
    <property type="entry name" value="Porin chaperone SurA, peptide-binding domain"/>
    <property type="match status" value="1"/>
</dbReference>
<comment type="caution">
    <text evidence="11">The sequence shown here is derived from an EMBL/GenBank/DDBJ whole genome shotgun (WGS) entry which is preliminary data.</text>
</comment>
<dbReference type="PANTHER" id="PTHR47245:SF2">
    <property type="entry name" value="PEPTIDYL-PROLYL CIS-TRANS ISOMERASE HP_0175-RELATED"/>
    <property type="match status" value="1"/>
</dbReference>
<reference evidence="11" key="1">
    <citation type="submission" date="2013-04" db="EMBL/GenBank/DDBJ databases">
        <title>The genome sequencing project of 58 acetic acid bacteria.</title>
        <authorList>
            <person name="Okamoto-Kainuma A."/>
            <person name="Ishikawa M."/>
            <person name="Umino S."/>
            <person name="Koizumi Y."/>
            <person name="Shiwa Y."/>
            <person name="Yoshikawa H."/>
            <person name="Matsutani M."/>
            <person name="Matsushita K."/>
        </authorList>
    </citation>
    <scope>NUCLEOTIDE SEQUENCE</scope>
    <source>
        <strain evidence="11">DSM 15669</strain>
    </source>
</reference>
<dbReference type="Pfam" id="PF13616">
    <property type="entry name" value="Rotamase_3"/>
    <property type="match status" value="1"/>
</dbReference>
<feature type="domain" description="PpiC" evidence="10">
    <location>
        <begin position="121"/>
        <end position="212"/>
    </location>
</feature>
<evidence type="ECO:0000256" key="9">
    <source>
        <dbReference type="SAM" id="MobiDB-lite"/>
    </source>
</evidence>
<dbReference type="Proteomes" id="UP001062901">
    <property type="component" value="Unassembled WGS sequence"/>
</dbReference>
<dbReference type="SUPFAM" id="SSF54534">
    <property type="entry name" value="FKBP-like"/>
    <property type="match status" value="1"/>
</dbReference>
<dbReference type="InterPro" id="IPR050245">
    <property type="entry name" value="PrsA_foldase"/>
</dbReference>
<dbReference type="EC" id="5.2.1.8" evidence="3"/>
<dbReference type="EMBL" id="BAQD01000004">
    <property type="protein sequence ID" value="GBQ05387.1"/>
    <property type="molecule type" value="Genomic_DNA"/>
</dbReference>
<keyword evidence="5 8" id="KW-0697">Rotamase</keyword>
<evidence type="ECO:0000313" key="12">
    <source>
        <dbReference type="Proteomes" id="UP001062901"/>
    </source>
</evidence>
<dbReference type="InterPro" id="IPR046357">
    <property type="entry name" value="PPIase_dom_sf"/>
</dbReference>
<organism evidence="11 12">
    <name type="scientific">Saccharibacter floricola DSM 15669</name>
    <dbReference type="NCBI Taxonomy" id="1123227"/>
    <lineage>
        <taxon>Bacteria</taxon>
        <taxon>Pseudomonadati</taxon>
        <taxon>Pseudomonadota</taxon>
        <taxon>Alphaproteobacteria</taxon>
        <taxon>Acetobacterales</taxon>
        <taxon>Acetobacteraceae</taxon>
        <taxon>Saccharibacter</taxon>
    </lineage>
</organism>
<feature type="region of interest" description="Disordered" evidence="9">
    <location>
        <begin position="253"/>
        <end position="272"/>
    </location>
</feature>
<keyword evidence="8 11" id="KW-0413">Isomerase</keyword>
<evidence type="ECO:0000259" key="10">
    <source>
        <dbReference type="PROSITE" id="PS50198"/>
    </source>
</evidence>
<protein>
    <recommendedName>
        <fullName evidence="4">Parvulin-like PPIase</fullName>
        <ecNumber evidence="3">5.2.1.8</ecNumber>
    </recommendedName>
    <alternativeName>
        <fullName evidence="6">Peptidyl-prolyl cis-trans isomerase plp</fullName>
    </alternativeName>
    <alternativeName>
        <fullName evidence="7">Rotamase plp</fullName>
    </alternativeName>
</protein>
<dbReference type="SUPFAM" id="SSF109998">
    <property type="entry name" value="Triger factor/SurA peptide-binding domain-like"/>
    <property type="match status" value="1"/>
</dbReference>
<evidence type="ECO:0000256" key="6">
    <source>
        <dbReference type="ARBA" id="ARBA00030642"/>
    </source>
</evidence>
<dbReference type="Gene3D" id="3.10.50.40">
    <property type="match status" value="1"/>
</dbReference>
<sequence length="272" mass="29592">MPAAPVAKTPSPDSVIATVDNQKITISDIQRAASALPQQARQIQPKVLIPLLINQLIDQKAIQILAEKEGLSTKPEVKSAMDSAAGNVLQNAYLEQQVAPRITDASVKSYYQAHYANQKPEEEVHARHILVSTEAQAQDLIKKLDKGEDFAKLSSLSSTDKASAAAGGDLGWFKRGDMNPAFSNAAFSLKPGPVAQKPIHTEYGWHIVQVLGTRMAPVPTLEEVQTTIRRDMVREEVRKVVEAAEKQVKVTHYDNNGKPISNAAAPMQHGAH</sequence>
<dbReference type="PANTHER" id="PTHR47245">
    <property type="entry name" value="PEPTIDYLPROLYL ISOMERASE"/>
    <property type="match status" value="1"/>
</dbReference>
<evidence type="ECO:0000256" key="5">
    <source>
        <dbReference type="ARBA" id="ARBA00023110"/>
    </source>
</evidence>
<evidence type="ECO:0000256" key="3">
    <source>
        <dbReference type="ARBA" id="ARBA00013194"/>
    </source>
</evidence>
<evidence type="ECO:0000256" key="1">
    <source>
        <dbReference type="ARBA" id="ARBA00000971"/>
    </source>
</evidence>
<comment type="catalytic activity">
    <reaction evidence="1">
        <text>[protein]-peptidylproline (omega=180) = [protein]-peptidylproline (omega=0)</text>
        <dbReference type="Rhea" id="RHEA:16237"/>
        <dbReference type="Rhea" id="RHEA-COMP:10747"/>
        <dbReference type="Rhea" id="RHEA-COMP:10748"/>
        <dbReference type="ChEBI" id="CHEBI:83833"/>
        <dbReference type="ChEBI" id="CHEBI:83834"/>
        <dbReference type="EC" id="5.2.1.8"/>
    </reaction>
</comment>
<evidence type="ECO:0000256" key="8">
    <source>
        <dbReference type="PROSITE-ProRule" id="PRU00278"/>
    </source>
</evidence>
<proteinExistence type="inferred from homology"/>
<accession>A0ABQ0NXK4</accession>
<dbReference type="InterPro" id="IPR027304">
    <property type="entry name" value="Trigger_fact/SurA_dom_sf"/>
</dbReference>
<dbReference type="PROSITE" id="PS50198">
    <property type="entry name" value="PPIC_PPIASE_2"/>
    <property type="match status" value="1"/>
</dbReference>
<evidence type="ECO:0000256" key="7">
    <source>
        <dbReference type="ARBA" id="ARBA00031484"/>
    </source>
</evidence>